<comment type="caution">
    <text evidence="1">The sequence shown here is derived from an EMBL/GenBank/DDBJ whole genome shotgun (WGS) entry which is preliminary data.</text>
</comment>
<name>A0AAD4WL12_PRUDU</name>
<reference evidence="1 2" key="1">
    <citation type="journal article" date="2022" name="G3 (Bethesda)">
        <title>Whole-genome sequence and methylome profiling of the almond [Prunus dulcis (Mill.) D.A. Webb] cultivar 'Nonpareil'.</title>
        <authorList>
            <person name="D'Amico-Willman K.M."/>
            <person name="Ouma W.Z."/>
            <person name="Meulia T."/>
            <person name="Sideli G.M."/>
            <person name="Gradziel T.M."/>
            <person name="Fresnedo-Ramirez J."/>
        </authorList>
    </citation>
    <scope>NUCLEOTIDE SEQUENCE [LARGE SCALE GENOMIC DNA]</scope>
    <source>
        <strain evidence="1">Clone GOH B32 T37-40</strain>
    </source>
</reference>
<dbReference type="AlphaFoldDB" id="A0AAD4WL12"/>
<gene>
    <name evidence="1" type="ORF">L3X38_012053</name>
</gene>
<sequence>MQVTVVVTRVLGIRFSNWELRQGHRRGHRVKDITTFSEAADQQGSSEDPRCSTWVLEQLGSVEARTRCGTNLRSALVVAGGLGQLPSVSVLWCDKASVGLENFWEQLWPATLGFGKLGFQGLFDNFVHDFDLAIGLELAGEAKQRRILRLEQNCLNLALSNCRPLFVTMVLGIPKRLTIFCQTKVSMRAAVMVAKASTSTHRHRSNEVQSPLGKRPRTDHGCQWFNWESNTGKSLTLIVLLGEGLGISVRAVVNSTYEWGVCAGLVQELDVDVATYALLQG</sequence>
<accession>A0AAD4WL12</accession>
<organism evidence="1 2">
    <name type="scientific">Prunus dulcis</name>
    <name type="common">Almond</name>
    <name type="synonym">Amygdalus dulcis</name>
    <dbReference type="NCBI Taxonomy" id="3755"/>
    <lineage>
        <taxon>Eukaryota</taxon>
        <taxon>Viridiplantae</taxon>
        <taxon>Streptophyta</taxon>
        <taxon>Embryophyta</taxon>
        <taxon>Tracheophyta</taxon>
        <taxon>Spermatophyta</taxon>
        <taxon>Magnoliopsida</taxon>
        <taxon>eudicotyledons</taxon>
        <taxon>Gunneridae</taxon>
        <taxon>Pentapetalae</taxon>
        <taxon>rosids</taxon>
        <taxon>fabids</taxon>
        <taxon>Rosales</taxon>
        <taxon>Rosaceae</taxon>
        <taxon>Amygdaloideae</taxon>
        <taxon>Amygdaleae</taxon>
        <taxon>Prunus</taxon>
    </lineage>
</organism>
<dbReference type="EMBL" id="JAJFAZ020000002">
    <property type="protein sequence ID" value="KAI5344176.1"/>
    <property type="molecule type" value="Genomic_DNA"/>
</dbReference>
<keyword evidence="2" id="KW-1185">Reference proteome</keyword>
<proteinExistence type="predicted"/>
<dbReference type="Proteomes" id="UP001054821">
    <property type="component" value="Chromosome 2"/>
</dbReference>
<protein>
    <submittedName>
        <fullName evidence="1">Uncharacterized protein</fullName>
    </submittedName>
</protein>
<evidence type="ECO:0000313" key="2">
    <source>
        <dbReference type="Proteomes" id="UP001054821"/>
    </source>
</evidence>
<evidence type="ECO:0000313" key="1">
    <source>
        <dbReference type="EMBL" id="KAI5344176.1"/>
    </source>
</evidence>